<dbReference type="EMBL" id="PXYT01000002">
    <property type="protein sequence ID" value="PSR31527.1"/>
    <property type="molecule type" value="Genomic_DNA"/>
</dbReference>
<feature type="transmembrane region" description="Helical" evidence="6">
    <location>
        <begin position="238"/>
        <end position="255"/>
    </location>
</feature>
<reference evidence="7 8" key="1">
    <citation type="journal article" date="2014" name="BMC Genomics">
        <title>Comparison of environmental and isolate Sulfobacillus genomes reveals diverse carbon, sulfur, nitrogen, and hydrogen metabolisms.</title>
        <authorList>
            <person name="Justice N.B."/>
            <person name="Norman A."/>
            <person name="Brown C.T."/>
            <person name="Singh A."/>
            <person name="Thomas B.C."/>
            <person name="Banfield J.F."/>
        </authorList>
    </citation>
    <scope>NUCLEOTIDE SEQUENCE [LARGE SCALE GENOMIC DNA]</scope>
    <source>
        <strain evidence="7">AMDSBA1</strain>
    </source>
</reference>
<keyword evidence="2" id="KW-1003">Cell membrane</keyword>
<keyword evidence="3 6" id="KW-0812">Transmembrane</keyword>
<feature type="transmembrane region" description="Helical" evidence="6">
    <location>
        <begin position="437"/>
        <end position="461"/>
    </location>
</feature>
<dbReference type="PANTHER" id="PTHR30250">
    <property type="entry name" value="PST FAMILY PREDICTED COLANIC ACID TRANSPORTER"/>
    <property type="match status" value="1"/>
</dbReference>
<keyword evidence="5 6" id="KW-0472">Membrane</keyword>
<dbReference type="Proteomes" id="UP000242699">
    <property type="component" value="Unassembled WGS sequence"/>
</dbReference>
<protein>
    <submittedName>
        <fullName evidence="7">Polysaccharide biosynthesis protein</fullName>
    </submittedName>
</protein>
<organism evidence="7 8">
    <name type="scientific">Sulfobacillus benefaciens</name>
    <dbReference type="NCBI Taxonomy" id="453960"/>
    <lineage>
        <taxon>Bacteria</taxon>
        <taxon>Bacillati</taxon>
        <taxon>Bacillota</taxon>
        <taxon>Clostridia</taxon>
        <taxon>Eubacteriales</taxon>
        <taxon>Clostridiales Family XVII. Incertae Sedis</taxon>
        <taxon>Sulfobacillus</taxon>
    </lineage>
</organism>
<dbReference type="GO" id="GO:0005886">
    <property type="term" value="C:plasma membrane"/>
    <property type="evidence" value="ECO:0007669"/>
    <property type="project" value="UniProtKB-SubCell"/>
</dbReference>
<comment type="subcellular location">
    <subcellularLocation>
        <location evidence="1">Cell membrane</location>
        <topology evidence="1">Multi-pass membrane protein</topology>
    </subcellularLocation>
</comment>
<name>A0A2T2XAP7_9FIRM</name>
<evidence type="ECO:0000256" key="4">
    <source>
        <dbReference type="ARBA" id="ARBA00022989"/>
    </source>
</evidence>
<feature type="transmembrane region" description="Helical" evidence="6">
    <location>
        <begin position="40"/>
        <end position="66"/>
    </location>
</feature>
<sequence length="502" mass="54483">MQHKRALWWGTLTLTGAALASRGLGLIYRMLLARFLGSEGLGFFQMIFPLYISLVTLAVAGTPVAVSQLVAEENINGVLLVRRSLAIVMFTSLPLITLVILAARPLAIVLYHDTQFSVFLITVAPALLAVGFSAVLRGYFVGVQHLSYPAFSQVAEQLSRVVILYTILNIFGQQAFNNAPLVAVALIPLGEGISLIILASAYSHTLSHELPWNSSSEPRGTTISQILELSVPVTLSRLLGSLVGVIEAFWLPWRLEKAGMSTYNAIRYFGQLTGMAIPLILFPTALTMALATNLIPLVSQAHSRHDQAGIRSVLTESLQTTAVFTVPVTMFLLIFGIQLDDLFFHAHIPASLFYPLTLGGFFLYFDITLSGALRGLGRTDIPMRNDLIASGVELTLIWLLTTNLSIAPTGVATAIAIGFVISPILNTWSLSRLTRISISWLAILAVPLISAIPALLTFILWHVWSMPLNVNPLVKLVAGIALGLLAYLAALAMTGRSFRMRL</sequence>
<feature type="transmembrane region" description="Helical" evidence="6">
    <location>
        <begin position="276"/>
        <end position="298"/>
    </location>
</feature>
<evidence type="ECO:0000313" key="7">
    <source>
        <dbReference type="EMBL" id="PSR31527.1"/>
    </source>
</evidence>
<evidence type="ECO:0000256" key="3">
    <source>
        <dbReference type="ARBA" id="ARBA00022692"/>
    </source>
</evidence>
<evidence type="ECO:0000313" key="8">
    <source>
        <dbReference type="Proteomes" id="UP000242699"/>
    </source>
</evidence>
<gene>
    <name evidence="7" type="ORF">C7B43_02195</name>
</gene>
<evidence type="ECO:0000256" key="5">
    <source>
        <dbReference type="ARBA" id="ARBA00023136"/>
    </source>
</evidence>
<feature type="transmembrane region" description="Helical" evidence="6">
    <location>
        <begin position="318"/>
        <end position="339"/>
    </location>
</feature>
<dbReference type="InterPro" id="IPR024923">
    <property type="entry name" value="PG_synth_SpoVB"/>
</dbReference>
<dbReference type="CDD" id="cd13124">
    <property type="entry name" value="MATE_SpoVB_like"/>
    <property type="match status" value="1"/>
</dbReference>
<dbReference type="PANTHER" id="PTHR30250:SF21">
    <property type="entry name" value="LIPID II FLIPPASE MURJ"/>
    <property type="match status" value="1"/>
</dbReference>
<evidence type="ECO:0000256" key="1">
    <source>
        <dbReference type="ARBA" id="ARBA00004651"/>
    </source>
</evidence>
<dbReference type="InterPro" id="IPR002797">
    <property type="entry name" value="Polysacc_synth"/>
</dbReference>
<feature type="transmembrane region" description="Helical" evidence="6">
    <location>
        <begin position="396"/>
        <end position="425"/>
    </location>
</feature>
<feature type="transmembrane region" description="Helical" evidence="6">
    <location>
        <begin position="6"/>
        <end position="28"/>
    </location>
</feature>
<feature type="transmembrane region" description="Helical" evidence="6">
    <location>
        <begin position="118"/>
        <end position="140"/>
    </location>
</feature>
<feature type="transmembrane region" description="Helical" evidence="6">
    <location>
        <begin position="180"/>
        <end position="202"/>
    </location>
</feature>
<feature type="transmembrane region" description="Helical" evidence="6">
    <location>
        <begin position="86"/>
        <end position="111"/>
    </location>
</feature>
<dbReference type="PIRSF" id="PIRSF038958">
    <property type="entry name" value="PG_synth_SpoVB"/>
    <property type="match status" value="1"/>
</dbReference>
<feature type="transmembrane region" description="Helical" evidence="6">
    <location>
        <begin position="351"/>
        <end position="376"/>
    </location>
</feature>
<keyword evidence="4 6" id="KW-1133">Transmembrane helix</keyword>
<feature type="transmembrane region" description="Helical" evidence="6">
    <location>
        <begin position="473"/>
        <end position="493"/>
    </location>
</feature>
<dbReference type="Pfam" id="PF01943">
    <property type="entry name" value="Polysacc_synt"/>
    <property type="match status" value="1"/>
</dbReference>
<evidence type="ECO:0000256" key="2">
    <source>
        <dbReference type="ARBA" id="ARBA00022475"/>
    </source>
</evidence>
<evidence type="ECO:0000256" key="6">
    <source>
        <dbReference type="SAM" id="Phobius"/>
    </source>
</evidence>
<proteinExistence type="predicted"/>
<dbReference type="AlphaFoldDB" id="A0A2T2XAP7"/>
<comment type="caution">
    <text evidence="7">The sequence shown here is derived from an EMBL/GenBank/DDBJ whole genome shotgun (WGS) entry which is preliminary data.</text>
</comment>
<dbReference type="InterPro" id="IPR050833">
    <property type="entry name" value="Poly_Biosynth_Transport"/>
</dbReference>
<accession>A0A2T2XAP7</accession>